<reference evidence="1" key="1">
    <citation type="submission" date="2023-03" db="EMBL/GenBank/DDBJ databases">
        <title>Massive genome expansion in bonnet fungi (Mycena s.s.) driven by repeated elements and novel gene families across ecological guilds.</title>
        <authorList>
            <consortium name="Lawrence Berkeley National Laboratory"/>
            <person name="Harder C.B."/>
            <person name="Miyauchi S."/>
            <person name="Viragh M."/>
            <person name="Kuo A."/>
            <person name="Thoen E."/>
            <person name="Andreopoulos B."/>
            <person name="Lu D."/>
            <person name="Skrede I."/>
            <person name="Drula E."/>
            <person name="Henrissat B."/>
            <person name="Morin E."/>
            <person name="Kohler A."/>
            <person name="Barry K."/>
            <person name="LaButti K."/>
            <person name="Morin E."/>
            <person name="Salamov A."/>
            <person name="Lipzen A."/>
            <person name="Mereny Z."/>
            <person name="Hegedus B."/>
            <person name="Baldrian P."/>
            <person name="Stursova M."/>
            <person name="Weitz H."/>
            <person name="Taylor A."/>
            <person name="Grigoriev I.V."/>
            <person name="Nagy L.G."/>
            <person name="Martin F."/>
            <person name="Kauserud H."/>
        </authorList>
    </citation>
    <scope>NUCLEOTIDE SEQUENCE</scope>
    <source>
        <strain evidence="1">CBHHK182m</strain>
    </source>
</reference>
<gene>
    <name evidence="1" type="ORF">B0H16DRAFT_1320161</name>
</gene>
<keyword evidence="2" id="KW-1185">Reference proteome</keyword>
<evidence type="ECO:0000313" key="1">
    <source>
        <dbReference type="EMBL" id="KAJ7747780.1"/>
    </source>
</evidence>
<dbReference type="EMBL" id="JARKIB010000075">
    <property type="protein sequence ID" value="KAJ7747780.1"/>
    <property type="molecule type" value="Genomic_DNA"/>
</dbReference>
<sequence length="82" mass="9305">SNFYGSIYGDSTRQLYQLFGLISNLAVTPSDQEKPSYMYHSESSSWRLGGYENWIIERLIAAVIGRDATELTCWVKSPESYG</sequence>
<evidence type="ECO:0000313" key="2">
    <source>
        <dbReference type="Proteomes" id="UP001215598"/>
    </source>
</evidence>
<proteinExistence type="predicted"/>
<accession>A0AAD7N6H5</accession>
<protein>
    <submittedName>
        <fullName evidence="1">Uncharacterized protein</fullName>
    </submittedName>
</protein>
<organism evidence="1 2">
    <name type="scientific">Mycena metata</name>
    <dbReference type="NCBI Taxonomy" id="1033252"/>
    <lineage>
        <taxon>Eukaryota</taxon>
        <taxon>Fungi</taxon>
        <taxon>Dikarya</taxon>
        <taxon>Basidiomycota</taxon>
        <taxon>Agaricomycotina</taxon>
        <taxon>Agaricomycetes</taxon>
        <taxon>Agaricomycetidae</taxon>
        <taxon>Agaricales</taxon>
        <taxon>Marasmiineae</taxon>
        <taxon>Mycenaceae</taxon>
        <taxon>Mycena</taxon>
    </lineage>
</organism>
<dbReference type="Proteomes" id="UP001215598">
    <property type="component" value="Unassembled WGS sequence"/>
</dbReference>
<dbReference type="AlphaFoldDB" id="A0AAD7N6H5"/>
<comment type="caution">
    <text evidence="1">The sequence shown here is derived from an EMBL/GenBank/DDBJ whole genome shotgun (WGS) entry which is preliminary data.</text>
</comment>
<name>A0AAD7N6H5_9AGAR</name>
<feature type="non-terminal residue" evidence="1">
    <location>
        <position position="1"/>
    </location>
</feature>